<dbReference type="EMBL" id="BSVA01000001">
    <property type="protein sequence ID" value="GMA92831.1"/>
    <property type="molecule type" value="Genomic_DNA"/>
</dbReference>
<keyword evidence="2" id="KW-1185">Reference proteome</keyword>
<dbReference type="Proteomes" id="UP001157069">
    <property type="component" value="Unassembled WGS sequence"/>
</dbReference>
<protein>
    <recommendedName>
        <fullName evidence="3">Alpha-L-arabinofuranosidase C-terminal domain-containing protein</fullName>
    </recommendedName>
</protein>
<reference evidence="2" key="1">
    <citation type="journal article" date="2019" name="Int. J. Syst. Evol. Microbiol.">
        <title>The Global Catalogue of Microorganisms (GCM) 10K type strain sequencing project: providing services to taxonomists for standard genome sequencing and annotation.</title>
        <authorList>
            <consortium name="The Broad Institute Genomics Platform"/>
            <consortium name="The Broad Institute Genome Sequencing Center for Infectious Disease"/>
            <person name="Wu L."/>
            <person name="Ma J."/>
        </authorList>
    </citation>
    <scope>NUCLEOTIDE SEQUENCE [LARGE SCALE GENOMIC DNA]</scope>
    <source>
        <strain evidence="2">NBRC 108755</strain>
    </source>
</reference>
<gene>
    <name evidence="1" type="ORF">GCM10025869_33600</name>
</gene>
<comment type="caution">
    <text evidence="1">The sequence shown here is derived from an EMBL/GenBank/DDBJ whole genome shotgun (WGS) entry which is preliminary data.</text>
</comment>
<evidence type="ECO:0008006" key="3">
    <source>
        <dbReference type="Google" id="ProtNLM"/>
    </source>
</evidence>
<dbReference type="InterPro" id="IPR058347">
    <property type="entry name" value="DUF8034"/>
</dbReference>
<sequence>MVNLAATTLAVNAWLYDHEPAFAEWALEYIDAWRERAAANRGALPDNVGPTGAVGELHGGAWWGGHYGWTWPHGLHSIGAAATVASLNAVVLTGELDRLDLARDPLDTVLGHAEVSDRIAERGNLGPGWAEKLGATPDTRELLVPYRHGPDGWFDFHPVPLSPLLWLGWVSDAETDRDRVARVHAASESDWSAVRWFRDKEEQGHEAPWHEYLEGRNIDYPERALEMAIGQVLRQRALIAEAPDAPEDGDIHFWQRLNPVVTEVLTQLVTGAPPAVYYGGLTFARLAVGDADRSRPGLPPGVAMLVSGIRGDDVTAELVNTGDTERVVVLTAGAFGEDTIDEVTYSGAAPGYPGDPHSYAIPPTVPSSSTHRIGSSRLEVVLPPRTRIALQLTITRRANVAAHQTYIPTKQEKA</sequence>
<proteinExistence type="predicted"/>
<accession>A0ABQ6JWZ2</accession>
<dbReference type="Pfam" id="PF26099">
    <property type="entry name" value="DUF8034"/>
    <property type="match status" value="1"/>
</dbReference>
<name>A0ABQ6JWZ2_9MICO</name>
<organism evidence="1 2">
    <name type="scientific">Homoserinibacter gongjuensis</name>
    <dbReference type="NCBI Taxonomy" id="1162968"/>
    <lineage>
        <taxon>Bacteria</taxon>
        <taxon>Bacillati</taxon>
        <taxon>Actinomycetota</taxon>
        <taxon>Actinomycetes</taxon>
        <taxon>Micrococcales</taxon>
        <taxon>Microbacteriaceae</taxon>
        <taxon>Homoserinibacter</taxon>
    </lineage>
</organism>
<evidence type="ECO:0000313" key="2">
    <source>
        <dbReference type="Proteomes" id="UP001157069"/>
    </source>
</evidence>
<evidence type="ECO:0000313" key="1">
    <source>
        <dbReference type="EMBL" id="GMA92831.1"/>
    </source>
</evidence>